<organism evidence="1 2">
    <name type="scientific">Mycena sanguinolenta</name>
    <dbReference type="NCBI Taxonomy" id="230812"/>
    <lineage>
        <taxon>Eukaryota</taxon>
        <taxon>Fungi</taxon>
        <taxon>Dikarya</taxon>
        <taxon>Basidiomycota</taxon>
        <taxon>Agaricomycotina</taxon>
        <taxon>Agaricomycetes</taxon>
        <taxon>Agaricomycetidae</taxon>
        <taxon>Agaricales</taxon>
        <taxon>Marasmiineae</taxon>
        <taxon>Mycenaceae</taxon>
        <taxon>Mycena</taxon>
    </lineage>
</organism>
<sequence>MELEDPSPSETSKLGDALTTMPLLVNEEPTLSFRDNLRTDVRRGLQKGWREYPNSLSVWKTYQFIHSKPNEFTLPYALTERVPILPRFRPIHPQGNASSIDFSNIFDIARLRKELKTPILEWCEVELINPGDLLSVECSDISYTPVPKRVRNSIQMDQADRSMYLWPLASLIAFNKRATNSGALAPPLHQKAQAPDDQLFC</sequence>
<comment type="caution">
    <text evidence="1">The sequence shown here is derived from an EMBL/GenBank/DDBJ whole genome shotgun (WGS) entry which is preliminary data.</text>
</comment>
<proteinExistence type="predicted"/>
<name>A0A8H7CVB2_9AGAR</name>
<keyword evidence="2" id="KW-1185">Reference proteome</keyword>
<gene>
    <name evidence="1" type="ORF">MSAN_01593500</name>
</gene>
<dbReference type="AlphaFoldDB" id="A0A8H7CVB2"/>
<accession>A0A8H7CVB2</accession>
<dbReference type="OrthoDB" id="423313at2759"/>
<protein>
    <submittedName>
        <fullName evidence="1">Uncharacterized protein</fullName>
    </submittedName>
</protein>
<evidence type="ECO:0000313" key="1">
    <source>
        <dbReference type="EMBL" id="KAF7351610.1"/>
    </source>
</evidence>
<dbReference type="EMBL" id="JACAZH010000013">
    <property type="protein sequence ID" value="KAF7351610.1"/>
    <property type="molecule type" value="Genomic_DNA"/>
</dbReference>
<evidence type="ECO:0000313" key="2">
    <source>
        <dbReference type="Proteomes" id="UP000623467"/>
    </source>
</evidence>
<reference evidence="1" key="1">
    <citation type="submission" date="2020-05" db="EMBL/GenBank/DDBJ databases">
        <title>Mycena genomes resolve the evolution of fungal bioluminescence.</title>
        <authorList>
            <person name="Tsai I.J."/>
        </authorList>
    </citation>
    <scope>NUCLEOTIDE SEQUENCE</scope>
    <source>
        <strain evidence="1">160909Yilan</strain>
    </source>
</reference>
<dbReference type="Proteomes" id="UP000623467">
    <property type="component" value="Unassembled WGS sequence"/>
</dbReference>